<dbReference type="EMBL" id="JAOQKE010000004">
    <property type="protein sequence ID" value="MCU6724788.1"/>
    <property type="molecule type" value="Genomic_DNA"/>
</dbReference>
<reference evidence="3 4" key="1">
    <citation type="journal article" date="2021" name="ISME Commun">
        <title>Automated analysis of genomic sequences facilitates high-throughput and comprehensive description of bacteria.</title>
        <authorList>
            <person name="Hitch T.C.A."/>
        </authorList>
    </citation>
    <scope>NUCLEOTIDE SEQUENCE [LARGE SCALE GENOMIC DNA]</scope>
    <source>
        <strain evidence="3 4">Sanger_29</strain>
    </source>
</reference>
<evidence type="ECO:0000256" key="1">
    <source>
        <dbReference type="SAM" id="Coils"/>
    </source>
</evidence>
<evidence type="ECO:0000256" key="2">
    <source>
        <dbReference type="SAM" id="Phobius"/>
    </source>
</evidence>
<evidence type="ECO:0000313" key="3">
    <source>
        <dbReference type="EMBL" id="MCU6724788.1"/>
    </source>
</evidence>
<dbReference type="RefSeq" id="WP_262654227.1">
    <property type="nucleotide sequence ID" value="NZ_JAOQKE010000004.1"/>
</dbReference>
<keyword evidence="2" id="KW-0472">Membrane</keyword>
<sequence>MNEKRIYQMIRLAIFEEHHMEQLEGVRTCFRSDYIGRHMIKNGLRVTAAFLCILAGWGMYHAETLMLDITRIDVWLLGKQILFLYAVWLCFFLVLTYCIHSVRYARARKDLEQYQEMLTRLEREYEREDKRKGKGEEA</sequence>
<evidence type="ECO:0000313" key="4">
    <source>
        <dbReference type="Proteomes" id="UP001652338"/>
    </source>
</evidence>
<gene>
    <name evidence="3" type="ORF">OCV47_05385</name>
</gene>
<name>A0ABT2SL29_9FIRM</name>
<dbReference type="Proteomes" id="UP001652338">
    <property type="component" value="Unassembled WGS sequence"/>
</dbReference>
<feature type="transmembrane region" description="Helical" evidence="2">
    <location>
        <begin position="80"/>
        <end position="99"/>
    </location>
</feature>
<keyword evidence="4" id="KW-1185">Reference proteome</keyword>
<accession>A0ABT2SL29</accession>
<feature type="transmembrane region" description="Helical" evidence="2">
    <location>
        <begin position="43"/>
        <end position="60"/>
    </location>
</feature>
<keyword evidence="2" id="KW-0812">Transmembrane</keyword>
<keyword evidence="2" id="KW-1133">Transmembrane helix</keyword>
<protein>
    <recommendedName>
        <fullName evidence="5">Transmembrane protein</fullName>
    </recommendedName>
</protein>
<proteinExistence type="predicted"/>
<comment type="caution">
    <text evidence="3">The sequence shown here is derived from an EMBL/GenBank/DDBJ whole genome shotgun (WGS) entry which is preliminary data.</text>
</comment>
<feature type="coiled-coil region" evidence="1">
    <location>
        <begin position="104"/>
        <end position="138"/>
    </location>
</feature>
<organism evidence="3 4">
    <name type="scientific">Muricoprocola aceti</name>
    <dbReference type="NCBI Taxonomy" id="2981772"/>
    <lineage>
        <taxon>Bacteria</taxon>
        <taxon>Bacillati</taxon>
        <taxon>Bacillota</taxon>
        <taxon>Clostridia</taxon>
        <taxon>Lachnospirales</taxon>
        <taxon>Lachnospiraceae</taxon>
        <taxon>Muricoprocola</taxon>
    </lineage>
</organism>
<keyword evidence="1" id="KW-0175">Coiled coil</keyword>
<evidence type="ECO:0008006" key="5">
    <source>
        <dbReference type="Google" id="ProtNLM"/>
    </source>
</evidence>